<dbReference type="InterPro" id="IPR006448">
    <property type="entry name" value="Phage_term_ssu_P27"/>
</dbReference>
<reference evidence="2 3" key="1">
    <citation type="submission" date="2024-02" db="EMBL/GenBank/DDBJ databases">
        <title>Expansion and revision of Xanthobacter and proposal of Roseixanthobacter gen. nov.</title>
        <authorList>
            <person name="Soltysiak M.P.M."/>
            <person name="Jalihal A."/>
            <person name="Ory A."/>
            <person name="Chrisophersen C."/>
            <person name="Lee A.D."/>
            <person name="Boulton J."/>
            <person name="Springer M."/>
        </authorList>
    </citation>
    <scope>NUCLEOTIDE SEQUENCE [LARGE SCALE GENOMIC DNA]</scope>
    <source>
        <strain evidence="2 3">23A</strain>
    </source>
</reference>
<dbReference type="EMBL" id="JBAFVH010000015">
    <property type="protein sequence ID" value="MFG1374678.1"/>
    <property type="molecule type" value="Genomic_DNA"/>
</dbReference>
<accession>A0ABW7A1B3</accession>
<dbReference type="NCBIfam" id="TIGR01558">
    <property type="entry name" value="sm_term_P27"/>
    <property type="match status" value="1"/>
</dbReference>
<dbReference type="Proteomes" id="UP001604002">
    <property type="component" value="Unassembled WGS sequence"/>
</dbReference>
<dbReference type="RefSeq" id="WP_393994295.1">
    <property type="nucleotide sequence ID" value="NZ_JBAFVH010000015.1"/>
</dbReference>
<name>A0ABW7A1B3_9HYPH</name>
<feature type="region of interest" description="Disordered" evidence="1">
    <location>
        <begin position="1"/>
        <end position="24"/>
    </location>
</feature>
<gene>
    <name evidence="2" type="ORF">V5F32_21080</name>
</gene>
<keyword evidence="3" id="KW-1185">Reference proteome</keyword>
<protein>
    <submittedName>
        <fullName evidence="2">Phage terminase small subunit P27 family</fullName>
    </submittedName>
</protein>
<evidence type="ECO:0000313" key="3">
    <source>
        <dbReference type="Proteomes" id="UP001604002"/>
    </source>
</evidence>
<evidence type="ECO:0000313" key="2">
    <source>
        <dbReference type="EMBL" id="MFG1374678.1"/>
    </source>
</evidence>
<organism evidence="2 3">
    <name type="scientific">Xanthobacter oligotrophicus</name>
    <dbReference type="NCBI Taxonomy" id="2607286"/>
    <lineage>
        <taxon>Bacteria</taxon>
        <taxon>Pseudomonadati</taxon>
        <taxon>Pseudomonadota</taxon>
        <taxon>Alphaproteobacteria</taxon>
        <taxon>Hyphomicrobiales</taxon>
        <taxon>Xanthobacteraceae</taxon>
        <taxon>Xanthobacter</taxon>
    </lineage>
</organism>
<evidence type="ECO:0000256" key="1">
    <source>
        <dbReference type="SAM" id="MobiDB-lite"/>
    </source>
</evidence>
<dbReference type="Pfam" id="PF05119">
    <property type="entry name" value="Terminase_4"/>
    <property type="match status" value="1"/>
</dbReference>
<comment type="caution">
    <text evidence="2">The sequence shown here is derived from an EMBL/GenBank/DDBJ whole genome shotgun (WGS) entry which is preliminary data.</text>
</comment>
<proteinExistence type="predicted"/>
<sequence length="138" mass="14758">MRGIKPEIMPATGQAPEGVPEPPEWMSEDARGVWVRVLPILLNDRRTITVTDLEIFANYCVAIGQVAEANRILEKEGLTFSGPSGPKRHPAIAIRSDGMTQARQMAAELGLTPASRGRPAIKNGADDDGPGLFGDLGL</sequence>